<feature type="chain" id="PRO_5012553360" description="DUF5723 domain-containing protein" evidence="1">
    <location>
        <begin position="21"/>
        <end position="377"/>
    </location>
</feature>
<comment type="caution">
    <text evidence="2">The sequence shown here is derived from an EMBL/GenBank/DDBJ whole genome shotgun (WGS) entry which is preliminary data.</text>
</comment>
<name>A0A1Y1RWH3_9SPIO</name>
<dbReference type="AlphaFoldDB" id="A0A1Y1RWH3"/>
<proteinExistence type="predicted"/>
<protein>
    <recommendedName>
        <fullName evidence="4">DUF5723 domain-containing protein</fullName>
    </recommendedName>
</protein>
<dbReference type="OrthoDB" id="371043at2"/>
<organism evidence="2 3">
    <name type="scientific">Marispirochaeta aestuarii</name>
    <dbReference type="NCBI Taxonomy" id="1963862"/>
    <lineage>
        <taxon>Bacteria</taxon>
        <taxon>Pseudomonadati</taxon>
        <taxon>Spirochaetota</taxon>
        <taxon>Spirochaetia</taxon>
        <taxon>Spirochaetales</taxon>
        <taxon>Spirochaetaceae</taxon>
        <taxon>Marispirochaeta</taxon>
    </lineage>
</organism>
<evidence type="ECO:0000313" key="3">
    <source>
        <dbReference type="Proteomes" id="UP000192343"/>
    </source>
</evidence>
<dbReference type="EMBL" id="MWQY01000013">
    <property type="protein sequence ID" value="ORC34520.1"/>
    <property type="molecule type" value="Genomic_DNA"/>
</dbReference>
<gene>
    <name evidence="2" type="ORF">B4O97_12835</name>
</gene>
<evidence type="ECO:0008006" key="4">
    <source>
        <dbReference type="Google" id="ProtNLM"/>
    </source>
</evidence>
<keyword evidence="3" id="KW-1185">Reference proteome</keyword>
<evidence type="ECO:0000256" key="1">
    <source>
        <dbReference type="SAM" id="SignalP"/>
    </source>
</evidence>
<evidence type="ECO:0000313" key="2">
    <source>
        <dbReference type="EMBL" id="ORC34520.1"/>
    </source>
</evidence>
<sequence length="377" mass="40102">MFRNLLLFLLLLPVLVPASAIDLAPFSYKDPRSLSLGGITVFGVPGIHTLHANPANFSQDDDVLYTLVSAVPHISLPPDLFFSLKDLSENEILEAGSSGLGQGMNIGMGLTGKGVGLGLLWGYESYSFGDASTIQGVVDSELSLVLGYAMEFRLGDFIFTGGGDFRPVFRVFGPYGSETALETGKLLGRPGKMMEVLAGLENPYYATGVGFDLGATAGWKGLGLGVTIRDAGDTIMAVSRPSDVGEAMDDMFSLSGFSLEEGASDTLTVPMRIDAGLMFSFEDYFFPGLRPDLYLEVGDLLHTGEGTRLLESLRGGINLDTSGPLSIRTGFNAGGFSSGLGLELPILDIDLSYYRLPAVDAAEEGRHGFALEGRVEF</sequence>
<reference evidence="2 3" key="1">
    <citation type="submission" date="2017-03" db="EMBL/GenBank/DDBJ databases">
        <title>Draft Genome sequence of Marispirochaeta sp. strain JC444.</title>
        <authorList>
            <person name="Shivani Y."/>
            <person name="Subhash Y."/>
            <person name="Sasikala C."/>
            <person name="Ramana C."/>
        </authorList>
    </citation>
    <scope>NUCLEOTIDE SEQUENCE [LARGE SCALE GENOMIC DNA]</scope>
    <source>
        <strain evidence="2 3">JC444</strain>
    </source>
</reference>
<keyword evidence="1" id="KW-0732">Signal</keyword>
<dbReference type="Proteomes" id="UP000192343">
    <property type="component" value="Unassembled WGS sequence"/>
</dbReference>
<feature type="signal peptide" evidence="1">
    <location>
        <begin position="1"/>
        <end position="20"/>
    </location>
</feature>
<dbReference type="STRING" id="1963862.B4O97_12835"/>
<dbReference type="RefSeq" id="WP_083051383.1">
    <property type="nucleotide sequence ID" value="NZ_MWQY01000013.1"/>
</dbReference>
<accession>A0A1Y1RWH3</accession>